<organism evidence="2 3">
    <name type="scientific">Lujinxingia litoralis</name>
    <dbReference type="NCBI Taxonomy" id="2211119"/>
    <lineage>
        <taxon>Bacteria</taxon>
        <taxon>Deltaproteobacteria</taxon>
        <taxon>Bradymonadales</taxon>
        <taxon>Lujinxingiaceae</taxon>
        <taxon>Lujinxingia</taxon>
    </lineage>
</organism>
<sequence>MVFHKALTSLILLGHEGNLINDPTTDRIICHREHLLLARLNLDIRPKQGVCIGDHPPGHKPQNRQNHQTEHTGSQEPAVLLGPEFIKGSVNIDVFNIDRRALLVIVVLHQTSPRPRHTAGCTS</sequence>
<dbReference type="AlphaFoldDB" id="A0A328C399"/>
<evidence type="ECO:0000313" key="3">
    <source>
        <dbReference type="Proteomes" id="UP000249169"/>
    </source>
</evidence>
<accession>A0A328C399</accession>
<dbReference type="Proteomes" id="UP000249169">
    <property type="component" value="Unassembled WGS sequence"/>
</dbReference>
<gene>
    <name evidence="2" type="ORF">DL240_14930</name>
</gene>
<proteinExistence type="predicted"/>
<dbReference type="EMBL" id="QHKO01000007">
    <property type="protein sequence ID" value="RAL20962.1"/>
    <property type="molecule type" value="Genomic_DNA"/>
</dbReference>
<evidence type="ECO:0000313" key="2">
    <source>
        <dbReference type="EMBL" id="RAL20962.1"/>
    </source>
</evidence>
<feature type="compositionally biased region" description="Polar residues" evidence="1">
    <location>
        <begin position="63"/>
        <end position="73"/>
    </location>
</feature>
<reference evidence="2 3" key="1">
    <citation type="submission" date="2018-05" db="EMBL/GenBank/DDBJ databases">
        <title>Lujinxingia marina gen. nov. sp. nov., a new facultative anaerobic member of the class Deltaproteobacteria, and proposal of Lujinxingaceae fam. nov.</title>
        <authorList>
            <person name="Li C.-M."/>
        </authorList>
    </citation>
    <scope>NUCLEOTIDE SEQUENCE [LARGE SCALE GENOMIC DNA]</scope>
    <source>
        <strain evidence="2 3">B210</strain>
    </source>
</reference>
<keyword evidence="3" id="KW-1185">Reference proteome</keyword>
<feature type="region of interest" description="Disordered" evidence="1">
    <location>
        <begin position="52"/>
        <end position="73"/>
    </location>
</feature>
<comment type="caution">
    <text evidence="2">The sequence shown here is derived from an EMBL/GenBank/DDBJ whole genome shotgun (WGS) entry which is preliminary data.</text>
</comment>
<protein>
    <submittedName>
        <fullName evidence="2">Uncharacterized protein</fullName>
    </submittedName>
</protein>
<name>A0A328C399_9DELT</name>
<evidence type="ECO:0000256" key="1">
    <source>
        <dbReference type="SAM" id="MobiDB-lite"/>
    </source>
</evidence>